<dbReference type="EMBL" id="CACRYJ010000058">
    <property type="protein sequence ID" value="VZO39354.1"/>
    <property type="molecule type" value="Genomic_DNA"/>
</dbReference>
<name>A0A7M4DPG8_9MICO</name>
<dbReference type="Pfam" id="PF09619">
    <property type="entry name" value="YscW"/>
    <property type="match status" value="1"/>
</dbReference>
<comment type="caution">
    <text evidence="1">The sequence shown here is derived from an EMBL/GenBank/DDBJ whole genome shotgun (WGS) entry which is preliminary data.</text>
</comment>
<dbReference type="Proteomes" id="UP000419743">
    <property type="component" value="Unassembled WGS sequence"/>
</dbReference>
<accession>A0A7M4DPG8</accession>
<organism evidence="1 2">
    <name type="scientific">Occultella aeris</name>
    <dbReference type="NCBI Taxonomy" id="2761496"/>
    <lineage>
        <taxon>Bacteria</taxon>
        <taxon>Bacillati</taxon>
        <taxon>Actinomycetota</taxon>
        <taxon>Actinomycetes</taxon>
        <taxon>Micrococcales</taxon>
        <taxon>Ruaniaceae</taxon>
        <taxon>Occultella</taxon>
    </lineage>
</organism>
<evidence type="ECO:0000313" key="1">
    <source>
        <dbReference type="EMBL" id="VZO39354.1"/>
    </source>
</evidence>
<proteinExistence type="predicted"/>
<reference evidence="1 2" key="1">
    <citation type="submission" date="2019-11" db="EMBL/GenBank/DDBJ databases">
        <authorList>
            <person name="Criscuolo A."/>
        </authorList>
    </citation>
    <scope>NUCLEOTIDE SEQUENCE [LARGE SCALE GENOMIC DNA]</scope>
    <source>
        <strain evidence="1">CIP111667</strain>
    </source>
</reference>
<evidence type="ECO:0000313" key="2">
    <source>
        <dbReference type="Proteomes" id="UP000419743"/>
    </source>
</evidence>
<keyword evidence="2" id="KW-1185">Reference proteome</keyword>
<protein>
    <submittedName>
        <fullName evidence="1">Uncharacterized protein</fullName>
    </submittedName>
</protein>
<dbReference type="AlphaFoldDB" id="A0A7M4DPG8"/>
<dbReference type="RefSeq" id="WP_156742671.1">
    <property type="nucleotide sequence ID" value="NZ_CACRYJ010000058.1"/>
</dbReference>
<gene>
    <name evidence="1" type="ORF">HALOF300_04050</name>
</gene>
<dbReference type="InterPro" id="IPR039366">
    <property type="entry name" value="Pilotin"/>
</dbReference>
<sequence>MTSNIVTVNGTVGIRERIALPEGSVFTVKLVAHDGEVLAGAAFDAGVGDADFTLTVDAADAPNRKKLGLWAKLTSSVGTWGTPELVHVYEPLTDLLLVRVEN</sequence>